<name>A0A3N1ZQV7_9ACTN</name>
<organism evidence="2 3">
    <name type="scientific">Luteococcus japonicus</name>
    <dbReference type="NCBI Taxonomy" id="33984"/>
    <lineage>
        <taxon>Bacteria</taxon>
        <taxon>Bacillati</taxon>
        <taxon>Actinomycetota</taxon>
        <taxon>Actinomycetes</taxon>
        <taxon>Propionibacteriales</taxon>
        <taxon>Propionibacteriaceae</taxon>
        <taxon>Luteococcus</taxon>
    </lineage>
</organism>
<sequence>MTNENKITETTPETTDEATETSGSGDENVTLVTDVTPTANEGVTTDEPESFPREYVEKLRKEAADNRAKAKAAEALQHEVFGLRVAALGKLHDASDMPFDPALLEDPDKLAQAVDELVTRKPYLARQVVAGSIGQGAAPATPSVSLIDALRG</sequence>
<feature type="compositionally biased region" description="Low complexity" evidence="1">
    <location>
        <begin position="1"/>
        <end position="13"/>
    </location>
</feature>
<evidence type="ECO:0000256" key="1">
    <source>
        <dbReference type="SAM" id="MobiDB-lite"/>
    </source>
</evidence>
<proteinExistence type="predicted"/>
<dbReference type="RefSeq" id="WP_123574792.1">
    <property type="nucleotide sequence ID" value="NZ_RKHG01000001.1"/>
</dbReference>
<evidence type="ECO:0000313" key="2">
    <source>
        <dbReference type="EMBL" id="ROR53281.1"/>
    </source>
</evidence>
<evidence type="ECO:0000313" key="3">
    <source>
        <dbReference type="Proteomes" id="UP000275749"/>
    </source>
</evidence>
<feature type="compositionally biased region" description="Polar residues" evidence="1">
    <location>
        <begin position="22"/>
        <end position="31"/>
    </location>
</feature>
<evidence type="ECO:0008006" key="4">
    <source>
        <dbReference type="Google" id="ProtNLM"/>
    </source>
</evidence>
<dbReference type="AlphaFoldDB" id="A0A3N1ZQV7"/>
<dbReference type="EMBL" id="RKHG01000001">
    <property type="protein sequence ID" value="ROR53281.1"/>
    <property type="molecule type" value="Genomic_DNA"/>
</dbReference>
<accession>A0A3N1ZQV7</accession>
<reference evidence="2 3" key="1">
    <citation type="submission" date="2018-11" db="EMBL/GenBank/DDBJ databases">
        <title>Sequencing the genomes of 1000 actinobacteria strains.</title>
        <authorList>
            <person name="Klenk H.-P."/>
        </authorList>
    </citation>
    <scope>NUCLEOTIDE SEQUENCE [LARGE SCALE GENOMIC DNA]</scope>
    <source>
        <strain evidence="2 3">DSM 10546</strain>
    </source>
</reference>
<feature type="region of interest" description="Disordered" evidence="1">
    <location>
        <begin position="1"/>
        <end position="31"/>
    </location>
</feature>
<gene>
    <name evidence="2" type="ORF">EDD41_0416</name>
</gene>
<comment type="caution">
    <text evidence="2">The sequence shown here is derived from an EMBL/GenBank/DDBJ whole genome shotgun (WGS) entry which is preliminary data.</text>
</comment>
<dbReference type="Proteomes" id="UP000275749">
    <property type="component" value="Unassembled WGS sequence"/>
</dbReference>
<protein>
    <recommendedName>
        <fullName evidence="4">Scaffolding protein</fullName>
    </recommendedName>
</protein>